<evidence type="ECO:0000313" key="2">
    <source>
        <dbReference type="EMBL" id="MFC0220909.1"/>
    </source>
</evidence>
<gene>
    <name evidence="2" type="ORF">ACFFJG_00345</name>
</gene>
<evidence type="ECO:0000256" key="1">
    <source>
        <dbReference type="SAM" id="Phobius"/>
    </source>
</evidence>
<accession>A0ABV6DW12</accession>
<sequence length="107" mass="11340">MTTSNGERPASQVSVDIDRPVQPMLLRVVGMLSLVACALAVYFFGVAEYLDDSALAPADQALVRALRVVAGACAISGIAVGMYVLTQRDRAILEAQASARRDTDRTA</sequence>
<keyword evidence="1" id="KW-1133">Transmembrane helix</keyword>
<comment type="caution">
    <text evidence="2">The sequence shown here is derived from an EMBL/GenBank/DDBJ whole genome shotgun (WGS) entry which is preliminary data.</text>
</comment>
<protein>
    <submittedName>
        <fullName evidence="2">Uncharacterized protein</fullName>
    </submittedName>
</protein>
<feature type="transmembrane region" description="Helical" evidence="1">
    <location>
        <begin position="65"/>
        <end position="85"/>
    </location>
</feature>
<dbReference type="RefSeq" id="WP_378516625.1">
    <property type="nucleotide sequence ID" value="NZ_CBCSDI010000079.1"/>
</dbReference>
<dbReference type="Proteomes" id="UP001589698">
    <property type="component" value="Unassembled WGS sequence"/>
</dbReference>
<reference evidence="2 3" key="1">
    <citation type="submission" date="2024-09" db="EMBL/GenBank/DDBJ databases">
        <authorList>
            <person name="Sun Q."/>
            <person name="Mori K."/>
        </authorList>
    </citation>
    <scope>NUCLEOTIDE SEQUENCE [LARGE SCALE GENOMIC DNA]</scope>
    <source>
        <strain evidence="2 3">CCM 8654</strain>
    </source>
</reference>
<keyword evidence="3" id="KW-1185">Reference proteome</keyword>
<keyword evidence="1" id="KW-0812">Transmembrane</keyword>
<keyword evidence="1" id="KW-0472">Membrane</keyword>
<evidence type="ECO:0000313" key="3">
    <source>
        <dbReference type="Proteomes" id="UP001589698"/>
    </source>
</evidence>
<organism evidence="2 3">
    <name type="scientific">Nocardioides zeicaulis</name>
    <dbReference type="NCBI Taxonomy" id="1776857"/>
    <lineage>
        <taxon>Bacteria</taxon>
        <taxon>Bacillati</taxon>
        <taxon>Actinomycetota</taxon>
        <taxon>Actinomycetes</taxon>
        <taxon>Propionibacteriales</taxon>
        <taxon>Nocardioidaceae</taxon>
        <taxon>Nocardioides</taxon>
    </lineage>
</organism>
<dbReference type="EMBL" id="JBHLXH010000001">
    <property type="protein sequence ID" value="MFC0220909.1"/>
    <property type="molecule type" value="Genomic_DNA"/>
</dbReference>
<feature type="transmembrane region" description="Helical" evidence="1">
    <location>
        <begin position="24"/>
        <end position="45"/>
    </location>
</feature>
<proteinExistence type="predicted"/>
<name>A0ABV6DW12_9ACTN</name>